<organism evidence="5 6">
    <name type="scientific">Adineta ricciae</name>
    <name type="common">Rotifer</name>
    <dbReference type="NCBI Taxonomy" id="249248"/>
    <lineage>
        <taxon>Eukaryota</taxon>
        <taxon>Metazoa</taxon>
        <taxon>Spiralia</taxon>
        <taxon>Gnathifera</taxon>
        <taxon>Rotifera</taxon>
        <taxon>Eurotatoria</taxon>
        <taxon>Bdelloidea</taxon>
        <taxon>Adinetida</taxon>
        <taxon>Adinetidae</taxon>
        <taxon>Adineta</taxon>
    </lineage>
</organism>
<dbReference type="Proteomes" id="UP000663828">
    <property type="component" value="Unassembled WGS sequence"/>
</dbReference>
<name>A0A813UC77_ADIRI</name>
<evidence type="ECO:0000256" key="2">
    <source>
        <dbReference type="ARBA" id="ARBA00023157"/>
    </source>
</evidence>
<proteinExistence type="predicted"/>
<evidence type="ECO:0000313" key="6">
    <source>
        <dbReference type="Proteomes" id="UP000663828"/>
    </source>
</evidence>
<evidence type="ECO:0000256" key="3">
    <source>
        <dbReference type="SAM" id="Phobius"/>
    </source>
</evidence>
<evidence type="ECO:0000313" key="5">
    <source>
        <dbReference type="EMBL" id="CAF0824684.1"/>
    </source>
</evidence>
<sequence>MSQLVNAVRVVRTSSHPNISKRRFGKTVQKKTILQNTRLDNPVAKVLDTSTYLDRRSFEKQVSKQKEKNRFAFCRPPLFLCLFCCVLAALITGTLIVALVLIFTSSTTTLKTTLSTTQATTNITTTITTSTTTITTTNTTQMTTLNVSTTSTGTICSTTAIITMITLTSLPPQCSNYTLNTDGTRNAAYTTLGNTCDDHIFTSSPMWVRFSGAAGTLLANCPVPASNCNTNSPGWYSGVYPSIAGDTTNGTVCYTWPGNTCIYSNSIEVTNCNGYYVFALTASFRCSIRYCTI</sequence>
<keyword evidence="2" id="KW-1015">Disulfide bond</keyword>
<gene>
    <name evidence="5" type="ORF">XAT740_LOCUS4143</name>
</gene>
<keyword evidence="6" id="KW-1185">Reference proteome</keyword>
<feature type="transmembrane region" description="Helical" evidence="3">
    <location>
        <begin position="78"/>
        <end position="103"/>
    </location>
</feature>
<keyword evidence="3" id="KW-1133">Transmembrane helix</keyword>
<keyword evidence="1" id="KW-0732">Signal</keyword>
<keyword evidence="3" id="KW-0812">Transmembrane</keyword>
<keyword evidence="3" id="KW-0472">Membrane</keyword>
<dbReference type="EMBL" id="CAJNOR010000166">
    <property type="protein sequence ID" value="CAF0824684.1"/>
    <property type="molecule type" value="Genomic_DNA"/>
</dbReference>
<comment type="caution">
    <text evidence="5">The sequence shown here is derived from an EMBL/GenBank/DDBJ whole genome shotgun (WGS) entry which is preliminary data.</text>
</comment>
<evidence type="ECO:0000256" key="1">
    <source>
        <dbReference type="ARBA" id="ARBA00022729"/>
    </source>
</evidence>
<dbReference type="Pfam" id="PF23283">
    <property type="entry name" value="D8C_UMOD"/>
    <property type="match status" value="1"/>
</dbReference>
<reference evidence="5" key="1">
    <citation type="submission" date="2021-02" db="EMBL/GenBank/DDBJ databases">
        <authorList>
            <person name="Nowell W R."/>
        </authorList>
    </citation>
    <scope>NUCLEOTIDE SEQUENCE</scope>
</reference>
<evidence type="ECO:0000259" key="4">
    <source>
        <dbReference type="Pfam" id="PF23283"/>
    </source>
</evidence>
<protein>
    <recommendedName>
        <fullName evidence="4">UMOD/GP2/OIT3-like D8C domain-containing protein</fullName>
    </recommendedName>
</protein>
<accession>A0A813UC77</accession>
<dbReference type="InterPro" id="IPR057774">
    <property type="entry name" value="D8C_UMOD/GP2/OIT3-like"/>
</dbReference>
<feature type="domain" description="UMOD/GP2/OIT3-like D8C" evidence="4">
    <location>
        <begin position="221"/>
        <end position="292"/>
    </location>
</feature>
<dbReference type="AlphaFoldDB" id="A0A813UC77"/>